<dbReference type="InterPro" id="IPR039970">
    <property type="entry name" value="TF_Grauzone"/>
</dbReference>
<feature type="region of interest" description="Disordered" evidence="1">
    <location>
        <begin position="1"/>
        <end position="108"/>
    </location>
</feature>
<name>A0A6G1GZG6_9PEZI</name>
<sequence length="317" mass="35253">MSQPEHIDEGIGESIRAESVQPFSRAESVHPYSTEETEPGEATDSDYEPGVKTASPSKRRRRRASQSSVASTSKVNKRSPTTRRQSSNSSVVKRKSPKKAVSPTLDTPRHFPCPLAGYKCGSTFTSKNEWKRHVSTQHVRLGFWRCDLCPRSSTPSDISTTSPAVPNDFNRKDLFTQHLRRMHSNLKPPPSSKGSIVATTSASQQEFEHQKRCYMTIRQNPPRSGCLFCAQKFAGENSWEERMEHVGAHLEARRKGGEAGKKGEKGEKVDGDGDVRTWNEDKVLHDWLVEEGLVERDGKGGWRVGVGGGLPLNRTIG</sequence>
<feature type="compositionally biased region" description="Acidic residues" evidence="1">
    <location>
        <begin position="35"/>
        <end position="47"/>
    </location>
</feature>
<reference evidence="2" key="1">
    <citation type="journal article" date="2020" name="Stud. Mycol.">
        <title>101 Dothideomycetes genomes: a test case for predicting lifestyles and emergence of pathogens.</title>
        <authorList>
            <person name="Haridas S."/>
            <person name="Albert R."/>
            <person name="Binder M."/>
            <person name="Bloem J."/>
            <person name="Labutti K."/>
            <person name="Salamov A."/>
            <person name="Andreopoulos B."/>
            <person name="Baker S."/>
            <person name="Barry K."/>
            <person name="Bills G."/>
            <person name="Bluhm B."/>
            <person name="Cannon C."/>
            <person name="Castanera R."/>
            <person name="Culley D."/>
            <person name="Daum C."/>
            <person name="Ezra D."/>
            <person name="Gonzalez J."/>
            <person name="Henrissat B."/>
            <person name="Kuo A."/>
            <person name="Liang C."/>
            <person name="Lipzen A."/>
            <person name="Lutzoni F."/>
            <person name="Magnuson J."/>
            <person name="Mondo S."/>
            <person name="Nolan M."/>
            <person name="Ohm R."/>
            <person name="Pangilinan J."/>
            <person name="Park H.-J."/>
            <person name="Ramirez L."/>
            <person name="Alfaro M."/>
            <person name="Sun H."/>
            <person name="Tritt A."/>
            <person name="Yoshinaga Y."/>
            <person name="Zwiers L.-H."/>
            <person name="Turgeon B."/>
            <person name="Goodwin S."/>
            <person name="Spatafora J."/>
            <person name="Crous P."/>
            <person name="Grigoriev I."/>
        </authorList>
    </citation>
    <scope>NUCLEOTIDE SEQUENCE</scope>
    <source>
        <strain evidence="2">CBS 113979</strain>
    </source>
</reference>
<keyword evidence="3" id="KW-1185">Reference proteome</keyword>
<dbReference type="PANTHER" id="PTHR23225">
    <property type="entry name" value="ZINC FINGER PROTEIN"/>
    <property type="match status" value="1"/>
</dbReference>
<dbReference type="EMBL" id="ML977158">
    <property type="protein sequence ID" value="KAF1986187.1"/>
    <property type="molecule type" value="Genomic_DNA"/>
</dbReference>
<evidence type="ECO:0000313" key="2">
    <source>
        <dbReference type="EMBL" id="KAF1986187.1"/>
    </source>
</evidence>
<evidence type="ECO:0008006" key="4">
    <source>
        <dbReference type="Google" id="ProtNLM"/>
    </source>
</evidence>
<dbReference type="Gene3D" id="3.30.160.60">
    <property type="entry name" value="Classic Zinc Finger"/>
    <property type="match status" value="1"/>
</dbReference>
<protein>
    <recommendedName>
        <fullName evidence="4">C2H2-type domain-containing protein</fullName>
    </recommendedName>
</protein>
<proteinExistence type="predicted"/>
<gene>
    <name evidence="2" type="ORF">K402DRAFT_333188</name>
</gene>
<evidence type="ECO:0000256" key="1">
    <source>
        <dbReference type="SAM" id="MobiDB-lite"/>
    </source>
</evidence>
<dbReference type="OrthoDB" id="5388486at2759"/>
<dbReference type="AlphaFoldDB" id="A0A6G1GZG6"/>
<dbReference type="PANTHER" id="PTHR23225:SF2">
    <property type="entry name" value="AT09679P-RELATED"/>
    <property type="match status" value="1"/>
</dbReference>
<feature type="compositionally biased region" description="Polar residues" evidence="1">
    <location>
        <begin position="82"/>
        <end position="91"/>
    </location>
</feature>
<feature type="compositionally biased region" description="Low complexity" evidence="1">
    <location>
        <begin position="65"/>
        <end position="74"/>
    </location>
</feature>
<organism evidence="2 3">
    <name type="scientific">Aulographum hederae CBS 113979</name>
    <dbReference type="NCBI Taxonomy" id="1176131"/>
    <lineage>
        <taxon>Eukaryota</taxon>
        <taxon>Fungi</taxon>
        <taxon>Dikarya</taxon>
        <taxon>Ascomycota</taxon>
        <taxon>Pezizomycotina</taxon>
        <taxon>Dothideomycetes</taxon>
        <taxon>Pleosporomycetidae</taxon>
        <taxon>Aulographales</taxon>
        <taxon>Aulographaceae</taxon>
    </lineage>
</organism>
<feature type="region of interest" description="Disordered" evidence="1">
    <location>
        <begin position="251"/>
        <end position="274"/>
    </location>
</feature>
<evidence type="ECO:0000313" key="3">
    <source>
        <dbReference type="Proteomes" id="UP000800041"/>
    </source>
</evidence>
<dbReference type="Proteomes" id="UP000800041">
    <property type="component" value="Unassembled WGS sequence"/>
</dbReference>
<dbReference type="GO" id="GO:0003700">
    <property type="term" value="F:DNA-binding transcription factor activity"/>
    <property type="evidence" value="ECO:0007669"/>
    <property type="project" value="InterPro"/>
</dbReference>
<accession>A0A6G1GZG6</accession>